<feature type="compositionally biased region" description="Polar residues" evidence="1">
    <location>
        <begin position="288"/>
        <end position="305"/>
    </location>
</feature>
<reference evidence="2" key="1">
    <citation type="submission" date="2020-11" db="EMBL/GenBank/DDBJ databases">
        <authorList>
            <person name="Tran Van P."/>
        </authorList>
    </citation>
    <scope>NUCLEOTIDE SEQUENCE</scope>
</reference>
<feature type="region of interest" description="Disordered" evidence="1">
    <location>
        <begin position="1053"/>
        <end position="1089"/>
    </location>
</feature>
<feature type="compositionally biased region" description="Pro residues" evidence="1">
    <location>
        <begin position="221"/>
        <end position="234"/>
    </location>
</feature>
<dbReference type="InterPro" id="IPR016024">
    <property type="entry name" value="ARM-type_fold"/>
</dbReference>
<dbReference type="GO" id="GO:0000902">
    <property type="term" value="P:cell morphogenesis"/>
    <property type="evidence" value="ECO:0007669"/>
    <property type="project" value="InterPro"/>
</dbReference>
<feature type="compositionally biased region" description="Basic and acidic residues" evidence="1">
    <location>
        <begin position="1075"/>
        <end position="1086"/>
    </location>
</feature>
<feature type="region of interest" description="Disordered" evidence="1">
    <location>
        <begin position="288"/>
        <end position="347"/>
    </location>
</feature>
<evidence type="ECO:0000256" key="1">
    <source>
        <dbReference type="SAM" id="MobiDB-lite"/>
    </source>
</evidence>
<dbReference type="GO" id="GO:0031175">
    <property type="term" value="P:neuron projection development"/>
    <property type="evidence" value="ECO:0007669"/>
    <property type="project" value="TreeGrafter"/>
</dbReference>
<name>A0A7R8WEL0_9CRUS</name>
<feature type="compositionally biased region" description="Gly residues" evidence="1">
    <location>
        <begin position="1053"/>
        <end position="1073"/>
    </location>
</feature>
<dbReference type="AlphaFoldDB" id="A0A7R8WEL0"/>
<dbReference type="InterPro" id="IPR039867">
    <property type="entry name" value="Furry/Tao3/Mor2"/>
</dbReference>
<dbReference type="EMBL" id="OB662507">
    <property type="protein sequence ID" value="CAD7230163.1"/>
    <property type="molecule type" value="Genomic_DNA"/>
</dbReference>
<gene>
    <name evidence="2" type="ORF">CTOB1V02_LOCUS8025</name>
</gene>
<dbReference type="PANTHER" id="PTHR12295">
    <property type="entry name" value="FURRY-RELATED"/>
    <property type="match status" value="1"/>
</dbReference>
<accession>A0A7R8WEL0</accession>
<organism evidence="2">
    <name type="scientific">Cyprideis torosa</name>
    <dbReference type="NCBI Taxonomy" id="163714"/>
    <lineage>
        <taxon>Eukaryota</taxon>
        <taxon>Metazoa</taxon>
        <taxon>Ecdysozoa</taxon>
        <taxon>Arthropoda</taxon>
        <taxon>Crustacea</taxon>
        <taxon>Oligostraca</taxon>
        <taxon>Ostracoda</taxon>
        <taxon>Podocopa</taxon>
        <taxon>Podocopida</taxon>
        <taxon>Cytherocopina</taxon>
        <taxon>Cytheroidea</taxon>
        <taxon>Cytherideidae</taxon>
        <taxon>Cyprideis</taxon>
    </lineage>
</organism>
<feature type="region of interest" description="Disordered" evidence="1">
    <location>
        <begin position="221"/>
        <end position="250"/>
    </location>
</feature>
<dbReference type="InterPro" id="IPR025614">
    <property type="entry name" value="Cell_morpho_N"/>
</dbReference>
<dbReference type="SUPFAM" id="SSF48371">
    <property type="entry name" value="ARM repeat"/>
    <property type="match status" value="1"/>
</dbReference>
<dbReference type="PANTHER" id="PTHR12295:SF30">
    <property type="entry name" value="PROTEIN FURRY"/>
    <property type="match status" value="1"/>
</dbReference>
<dbReference type="OrthoDB" id="6287725at2759"/>
<protein>
    <submittedName>
        <fullName evidence="2">Uncharacterized protein</fullName>
    </submittedName>
</protein>
<feature type="compositionally biased region" description="Acidic residues" evidence="1">
    <location>
        <begin position="235"/>
        <end position="250"/>
    </location>
</feature>
<proteinExistence type="predicted"/>
<sequence>MDKRAPTPGAGDNVLPKSMFPGCSLVLRYAAVKRFRGVLGSAQRVFIRRKSGSEGLCRASRELSGPQAEIWWRVLATVGFQLSSCVEVNRFDFEASVVHAEVEARTSTFWAPHSLPLSSYADLTSATAADEYNGGNGWVVGPDESSVSTGYSLGTTVRDTKPEGGPNVKEVSDIRTHQHIIFFSSRLIFGPCRNVDVARHNRSPPRATALFPATPPNTPLPPCASLPLFPPPPVIEEDAPADDEAEDDEGMNSAVPYRSIFHCFWHKIYSNFLVMRSEVIPLYTPSYQEQRTASPRRQQPTSLNLSGPPRSPVSAKTSASADPIGGQGVGGGAAQPPPPPLSHTMSSSSLLLPWGAKKESVTFPIGGITIDVDLRPGEFVMRTLFAEFTVLAEKKIEAVLAEPLDRPLAKSLQRGEDAGFDQLLSAFGSVSEHCLPSLLRTLFAWYDRQGVDAIAHEHRLKHEHIRGKMEERFNTQEKRDLAVKFIFCLVLIEVLKMLPFHPGPGHDDMVEHIQDIAFRHFKYREGDETSANAANLNIISDLFAEVIGVLAQSRFFSVKKRFMAELADLRAREPSVNTTQSIVTLLMGMKFFRVKMVPIEEFESCFQFLHELGSYFLEVKEKDIRHALAGLFVEVLMPVASSVKNEVNVPVLKSFVEKLYSQTLDMSTKKKQSLALYPLVTCILCVSQKNFFLSNWHHFLTMCLQQLKNTRDPKMSRVALESLYRLIWVYMIRIKCESNTATHSRLQSIVNSLFPKGSKGVVPRDAPLNIFVKIIHFIAQERLDFAMREIVFELLSVGRPIKVILTPERMSIGLRSFMVIADNLQQKEGEPPMPRTAGVMPSGSTMRIKKTFLNKVGAGFELATSEVLTEDAAKTIGIQTYFPHVKKVFSDILRALDSQFGRPLMMTHTQNANKVMSLTDRFPSSEESDYEQTFLSQEPVEMITDDRKPKIDLFRTSVAAIPRLIPEGMSKAELIDLLCRLTVHMDEELRGHSCQSLQNIIVEFPEWRDGVITGYIYFLIKEITDSFISLWDSGIKILYQLLSSWKNALPGGGGSGGSGAGNGRGAKRGGGVGRSKVDRRERKDSGDGLDTQKFSDASLLSVLRLVEGVSLVLLCSMRQTSHRLALALLREVKALAKLLGVESTEQWVIDAMESLCPEVAEALAGPADKASSLDMQWLSDKCSAFYDPSQELPANARFLSLSVSLGDAWSNCLIDFLSPSRLPSLCPSALLATWPLIHSRITSLFPLVDPK</sequence>
<dbReference type="Pfam" id="PF14222">
    <property type="entry name" value="MOR2-PAG1_N"/>
    <property type="match status" value="1"/>
</dbReference>
<dbReference type="GO" id="GO:0030427">
    <property type="term" value="C:site of polarized growth"/>
    <property type="evidence" value="ECO:0007669"/>
    <property type="project" value="TreeGrafter"/>
</dbReference>
<dbReference type="GO" id="GO:0005938">
    <property type="term" value="C:cell cortex"/>
    <property type="evidence" value="ECO:0007669"/>
    <property type="project" value="TreeGrafter"/>
</dbReference>
<evidence type="ECO:0000313" key="2">
    <source>
        <dbReference type="EMBL" id="CAD7230163.1"/>
    </source>
</evidence>